<evidence type="ECO:0000313" key="1">
    <source>
        <dbReference type="EMBL" id="ADU96037.1"/>
    </source>
</evidence>
<name>E8T332_THEA1</name>
<dbReference type="Proteomes" id="UP000006362">
    <property type="component" value="Chromosome"/>
</dbReference>
<dbReference type="KEGG" id="tam:Theam_0063"/>
<dbReference type="STRING" id="648996.Theam_0063"/>
<sequence length="177" mass="20134">MLKLIKIGNLIYQNIEPKTVDENGNEIWNIPQDETELKSCFKDTLDWFTTRYINQKLQEIQEDLPDLVSEKSWLEGVFAARGISPEDVRNATVAVVIGQKTVDEAISELSIPEDLIPDFKRAVEIAKIIAWKEAIWKAEATLEEQVDSMTLEELLQLDVKKLCQDAYAQIPLEVSGD</sequence>
<dbReference type="HOGENOM" id="CLU_1517213_0_0_0"/>
<keyword evidence="2" id="KW-1185">Reference proteome</keyword>
<proteinExistence type="predicted"/>
<dbReference type="AlphaFoldDB" id="E8T332"/>
<protein>
    <submittedName>
        <fullName evidence="1">Uncharacterized protein</fullName>
    </submittedName>
</protein>
<dbReference type="OrthoDB" id="9846204at2"/>
<gene>
    <name evidence="1" type="ordered locus">Theam_0063</name>
</gene>
<dbReference type="RefSeq" id="WP_013536823.1">
    <property type="nucleotide sequence ID" value="NC_014926.1"/>
</dbReference>
<accession>E8T332</accession>
<reference evidence="1" key="1">
    <citation type="submission" date="2011-01" db="EMBL/GenBank/DDBJ databases">
        <title>Complete sequence of chromosome of Thermovibrio ammonificans HB-1.</title>
        <authorList>
            <consortium name="US DOE Joint Genome Institute"/>
            <person name="Lucas S."/>
            <person name="Copeland A."/>
            <person name="Lapidus A."/>
            <person name="Cheng J.-F."/>
            <person name="Goodwin L."/>
            <person name="Pitluck S."/>
            <person name="Davenport K."/>
            <person name="Detter J.C."/>
            <person name="Han C."/>
            <person name="Tapia R."/>
            <person name="Land M."/>
            <person name="Hauser L."/>
            <person name="Kyrpides N."/>
            <person name="Ivanova N."/>
            <person name="Ovchinnikova G."/>
            <person name="Vetriani C."/>
            <person name="Woyke T."/>
        </authorList>
    </citation>
    <scope>NUCLEOTIDE SEQUENCE [LARGE SCALE GENOMIC DNA]</scope>
    <source>
        <strain evidence="1">HB-1</strain>
    </source>
</reference>
<organism evidence="1 2">
    <name type="scientific">Thermovibrio ammonificans (strain DSM 15698 / JCM 12110 / HB-1)</name>
    <dbReference type="NCBI Taxonomy" id="648996"/>
    <lineage>
        <taxon>Bacteria</taxon>
        <taxon>Pseudomonadati</taxon>
        <taxon>Aquificota</taxon>
        <taxon>Aquificia</taxon>
        <taxon>Desulfurobacteriales</taxon>
        <taxon>Desulfurobacteriaceae</taxon>
        <taxon>Thermovibrio</taxon>
    </lineage>
</organism>
<dbReference type="EMBL" id="CP002444">
    <property type="protein sequence ID" value="ADU96037.1"/>
    <property type="molecule type" value="Genomic_DNA"/>
</dbReference>
<evidence type="ECO:0000313" key="2">
    <source>
        <dbReference type="Proteomes" id="UP000006362"/>
    </source>
</evidence>